<protein>
    <recommendedName>
        <fullName evidence="6">Actin-related protein 2/3 complex subunit 4</fullName>
    </recommendedName>
</protein>
<dbReference type="GO" id="GO:0034314">
    <property type="term" value="P:Arp2/3 complex-mediated actin nucleation"/>
    <property type="evidence" value="ECO:0007669"/>
    <property type="project" value="UniProtKB-UniRule"/>
</dbReference>
<evidence type="ECO:0000256" key="2">
    <source>
        <dbReference type="ARBA" id="ARBA00005919"/>
    </source>
</evidence>
<dbReference type="GO" id="GO:0051015">
    <property type="term" value="F:actin filament binding"/>
    <property type="evidence" value="ECO:0007669"/>
    <property type="project" value="TreeGrafter"/>
</dbReference>
<comment type="function">
    <text evidence="6">Functions as actin-binding component of the Arp2/3 complex which is involved in regulation of actin polymerization and together with an activating nucleation-promoting factor (NPF) mediates the formation of branched actin networks. Seems to contact the mother actin filament.</text>
</comment>
<dbReference type="PANTHER" id="PTHR22629">
    <property type="entry name" value="ARP2/3 COMPLEX 20 KD SUBUNIT"/>
    <property type="match status" value="1"/>
</dbReference>
<dbReference type="InterPro" id="IPR034666">
    <property type="entry name" value="ARPC2/4"/>
</dbReference>
<accession>A0A6U4UQX2</accession>
<dbReference type="GO" id="GO:0030041">
    <property type="term" value="P:actin filament polymerization"/>
    <property type="evidence" value="ECO:0007669"/>
    <property type="project" value="UniProtKB-UniRule"/>
</dbReference>
<evidence type="ECO:0000256" key="6">
    <source>
        <dbReference type="PIRNR" id="PIRNR039100"/>
    </source>
</evidence>
<dbReference type="SUPFAM" id="SSF69645">
    <property type="entry name" value="Arp2/3 complex subunits"/>
    <property type="match status" value="1"/>
</dbReference>
<gene>
    <name evidence="7" type="ORF">HAND1043_LOCUS16599</name>
</gene>
<dbReference type="InterPro" id="IPR008384">
    <property type="entry name" value="ARPC4"/>
</dbReference>
<dbReference type="AlphaFoldDB" id="A0A6U4UQX2"/>
<dbReference type="PIRSF" id="PIRSF039100">
    <property type="entry name" value="ARPC4"/>
    <property type="match status" value="1"/>
</dbReference>
<evidence type="ECO:0000256" key="4">
    <source>
        <dbReference type="ARBA" id="ARBA00023203"/>
    </source>
</evidence>
<dbReference type="Gene3D" id="3.30.1460.20">
    <property type="match status" value="1"/>
</dbReference>
<proteinExistence type="inferred from homology"/>
<comment type="subcellular location">
    <subcellularLocation>
        <location evidence="1 6">Cytoplasm</location>
        <location evidence="1 6">Cytoskeleton</location>
    </subcellularLocation>
</comment>
<organism evidence="7">
    <name type="scientific">Hemiselmis andersenii</name>
    <name type="common">Cryptophyte alga</name>
    <dbReference type="NCBI Taxonomy" id="464988"/>
    <lineage>
        <taxon>Eukaryota</taxon>
        <taxon>Cryptophyceae</taxon>
        <taxon>Cryptomonadales</taxon>
        <taxon>Hemiselmidaceae</taxon>
        <taxon>Hemiselmis</taxon>
    </lineage>
</organism>
<keyword evidence="4 6" id="KW-0009">Actin-binding</keyword>
<name>A0A6U4UQX2_HEMAN</name>
<evidence type="ECO:0000256" key="3">
    <source>
        <dbReference type="ARBA" id="ARBA00022490"/>
    </source>
</evidence>
<evidence type="ECO:0000256" key="5">
    <source>
        <dbReference type="ARBA" id="ARBA00023212"/>
    </source>
</evidence>
<comment type="similarity">
    <text evidence="2 6">Belongs to the ARPC4 family.</text>
</comment>
<dbReference type="GO" id="GO:0005885">
    <property type="term" value="C:Arp2/3 protein complex"/>
    <property type="evidence" value="ECO:0007669"/>
    <property type="project" value="UniProtKB-UniRule"/>
</dbReference>
<evidence type="ECO:0000313" key="7">
    <source>
        <dbReference type="EMBL" id="CAD8750095.1"/>
    </source>
</evidence>
<dbReference type="PANTHER" id="PTHR22629:SF0">
    <property type="entry name" value="ACTIN-RELATED PROTEIN 2_3 COMPLEX SUBUNIT 4"/>
    <property type="match status" value="1"/>
</dbReference>
<dbReference type="Pfam" id="PF05856">
    <property type="entry name" value="ARPC4"/>
    <property type="match status" value="1"/>
</dbReference>
<keyword evidence="3 6" id="KW-0963">Cytoplasm</keyword>
<evidence type="ECO:0000256" key="1">
    <source>
        <dbReference type="ARBA" id="ARBA00004245"/>
    </source>
</evidence>
<dbReference type="EMBL" id="HBFK01027316">
    <property type="protein sequence ID" value="CAD8750095.1"/>
    <property type="molecule type" value="Transcribed_RNA"/>
</dbReference>
<sequence length="169" mass="19248">MATSAQPYLACVKSTLTAALCLQSFACQDVERHNRPEVEVGKTKEVLMNPVVISRNESEKVLIEGSINSVRMSIKVKQADELEEVLVAKFMRFLMQRAEQFVVLRRKPVEGYNISFLITNFHTETMYKQKVVDFVIQFMEDIDKEVSAMKLGVNSRGRVVAGKFLECFC</sequence>
<reference evidence="7" key="1">
    <citation type="submission" date="2021-01" db="EMBL/GenBank/DDBJ databases">
        <authorList>
            <person name="Corre E."/>
            <person name="Pelletier E."/>
            <person name="Niang G."/>
            <person name="Scheremetjew M."/>
            <person name="Finn R."/>
            <person name="Kale V."/>
            <person name="Holt S."/>
            <person name="Cochrane G."/>
            <person name="Meng A."/>
            <person name="Brown T."/>
            <person name="Cohen L."/>
        </authorList>
    </citation>
    <scope>NUCLEOTIDE SEQUENCE</scope>
    <source>
        <strain evidence="7">CCMP441</strain>
    </source>
</reference>
<dbReference type="FunFam" id="3.30.1460.20:FF:000001">
    <property type="entry name" value="Actin-related protein 2/3 complex subunit 4"/>
    <property type="match status" value="1"/>
</dbReference>
<keyword evidence="5 6" id="KW-0206">Cytoskeleton</keyword>